<keyword evidence="2" id="KW-1185">Reference proteome</keyword>
<keyword evidence="1" id="KW-0808">Transferase</keyword>
<reference evidence="1" key="1">
    <citation type="submission" date="2020-09" db="EMBL/GenBank/DDBJ databases">
        <title>Novel species of Mucilaginibacter isolated from a glacier on the Tibetan Plateau.</title>
        <authorList>
            <person name="Liu Q."/>
            <person name="Xin Y.-H."/>
        </authorList>
    </citation>
    <scope>NUCLEOTIDE SEQUENCE</scope>
    <source>
        <strain evidence="1">ZB1P21</strain>
    </source>
</reference>
<proteinExistence type="predicted"/>
<comment type="caution">
    <text evidence="1">The sequence shown here is derived from an EMBL/GenBank/DDBJ whole genome shotgun (WGS) entry which is preliminary data.</text>
</comment>
<dbReference type="Gene3D" id="3.90.550.10">
    <property type="entry name" value="Spore Coat Polysaccharide Biosynthesis Protein SpsA, Chain A"/>
    <property type="match status" value="1"/>
</dbReference>
<dbReference type="Proteomes" id="UP000619078">
    <property type="component" value="Unassembled WGS sequence"/>
</dbReference>
<protein>
    <submittedName>
        <fullName evidence="1">Nucleotide-diphospho-sugar transferase</fullName>
    </submittedName>
</protein>
<dbReference type="RefSeq" id="WP_191164563.1">
    <property type="nucleotide sequence ID" value="NZ_JACWMX010000007.1"/>
</dbReference>
<organism evidence="1 2">
    <name type="scientific">Mucilaginibacter glaciei</name>
    <dbReference type="NCBI Taxonomy" id="2772109"/>
    <lineage>
        <taxon>Bacteria</taxon>
        <taxon>Pseudomonadati</taxon>
        <taxon>Bacteroidota</taxon>
        <taxon>Sphingobacteriia</taxon>
        <taxon>Sphingobacteriales</taxon>
        <taxon>Sphingobacteriaceae</taxon>
        <taxon>Mucilaginibacter</taxon>
    </lineage>
</organism>
<evidence type="ECO:0000313" key="2">
    <source>
        <dbReference type="Proteomes" id="UP000619078"/>
    </source>
</evidence>
<evidence type="ECO:0000313" key="1">
    <source>
        <dbReference type="EMBL" id="MBD1394702.1"/>
    </source>
</evidence>
<dbReference type="EMBL" id="JACWMX010000007">
    <property type="protein sequence ID" value="MBD1394702.1"/>
    <property type="molecule type" value="Genomic_DNA"/>
</dbReference>
<accession>A0A926NU85</accession>
<dbReference type="InterPro" id="IPR029044">
    <property type="entry name" value="Nucleotide-diphossugar_trans"/>
</dbReference>
<sequence>MSYKMPVLFLIFNRPDHTRTVFEAIRRFKPDHLFIAADGPRHDRPDDLLLCKSARAMVDHVDWDCEVKTLFRGENIGCGKAVSEAITWFFNYVDEGIVLEDDCLPNESFFNLCACLLERYRFEDQVMHIGGAYFHNQSSRIKSSYYFSNYIHIWGWATWKRAWSKYQYNIDLNQDFLNTLKIKFPDTKEYNFWKNSFSEMANHSIDTWDIQWSYSIYKNNGIGITPACNLISNIGFGAGATHTLGHDAKTAALPLGSIDTIRHLSKIRISKWTDKKTFKKLYQFGNTRFNSIKFIIGQKIPIIKVAYNKLLKAVKHFSSSQK</sequence>
<dbReference type="GO" id="GO:0016740">
    <property type="term" value="F:transferase activity"/>
    <property type="evidence" value="ECO:0007669"/>
    <property type="project" value="UniProtKB-KW"/>
</dbReference>
<gene>
    <name evidence="1" type="ORF">IDJ76_16455</name>
</gene>
<dbReference type="SUPFAM" id="SSF53448">
    <property type="entry name" value="Nucleotide-diphospho-sugar transferases"/>
    <property type="match status" value="1"/>
</dbReference>
<name>A0A926NU85_9SPHI</name>
<dbReference type="AlphaFoldDB" id="A0A926NU85"/>